<comment type="caution">
    <text evidence="3">The sequence shown here is derived from an EMBL/GenBank/DDBJ whole genome shotgun (WGS) entry which is preliminary data.</text>
</comment>
<evidence type="ECO:0000313" key="2">
    <source>
        <dbReference type="EMBL" id="GBL88649.1"/>
    </source>
</evidence>
<dbReference type="Proteomes" id="UP000499080">
    <property type="component" value="Unassembled WGS sequence"/>
</dbReference>
<gene>
    <name evidence="3" type="ORF">AVEN_175468_1</name>
    <name evidence="2" type="ORF">AVEN_19568_1</name>
</gene>
<proteinExistence type="predicted"/>
<organism evidence="3 4">
    <name type="scientific">Araneus ventricosus</name>
    <name type="common">Orbweaver spider</name>
    <name type="synonym">Epeira ventricosa</name>
    <dbReference type="NCBI Taxonomy" id="182803"/>
    <lineage>
        <taxon>Eukaryota</taxon>
        <taxon>Metazoa</taxon>
        <taxon>Ecdysozoa</taxon>
        <taxon>Arthropoda</taxon>
        <taxon>Chelicerata</taxon>
        <taxon>Arachnida</taxon>
        <taxon>Araneae</taxon>
        <taxon>Araneomorphae</taxon>
        <taxon>Entelegynae</taxon>
        <taxon>Araneoidea</taxon>
        <taxon>Araneidae</taxon>
        <taxon>Araneus</taxon>
    </lineage>
</organism>
<evidence type="ECO:0000313" key="4">
    <source>
        <dbReference type="Proteomes" id="UP000499080"/>
    </source>
</evidence>
<dbReference type="EMBL" id="BGPR01016624">
    <property type="protein sequence ID" value="GBN73652.1"/>
    <property type="molecule type" value="Genomic_DNA"/>
</dbReference>
<feature type="region of interest" description="Disordered" evidence="1">
    <location>
        <begin position="62"/>
        <end position="97"/>
    </location>
</feature>
<evidence type="ECO:0000313" key="3">
    <source>
        <dbReference type="EMBL" id="GBN73652.1"/>
    </source>
</evidence>
<evidence type="ECO:0000256" key="1">
    <source>
        <dbReference type="SAM" id="MobiDB-lite"/>
    </source>
</evidence>
<name>A0A4Y2RD12_ARAVE</name>
<protein>
    <submittedName>
        <fullName evidence="3">Uncharacterized protein</fullName>
    </submittedName>
</protein>
<reference evidence="3 4" key="1">
    <citation type="journal article" date="2019" name="Sci. Rep.">
        <title>Orb-weaving spider Araneus ventricosus genome elucidates the spidroin gene catalogue.</title>
        <authorList>
            <person name="Kono N."/>
            <person name="Nakamura H."/>
            <person name="Ohtoshi R."/>
            <person name="Moran D.A.P."/>
            <person name="Shinohara A."/>
            <person name="Yoshida Y."/>
            <person name="Fujiwara M."/>
            <person name="Mori M."/>
            <person name="Tomita M."/>
            <person name="Arakawa K."/>
        </authorList>
    </citation>
    <scope>NUCLEOTIDE SEQUENCE [LARGE SCALE GENOMIC DNA]</scope>
</reference>
<sequence>MTTGDSCVPQTGCSRPKDSQQTTCLTGEPARRTSGRAWKSHGRSETSPLGSIRYAHLSAMVGPDPGNGRPDFRLRAGVGPKTPSDLQPAARSAPMTLLNHRRLPLVGAMTHMGAS</sequence>
<dbReference type="AlphaFoldDB" id="A0A4Y2RD12"/>
<feature type="region of interest" description="Disordered" evidence="1">
    <location>
        <begin position="1"/>
        <end position="50"/>
    </location>
</feature>
<accession>A0A4Y2RD12</accession>
<feature type="compositionally biased region" description="Polar residues" evidence="1">
    <location>
        <begin position="1"/>
        <end position="25"/>
    </location>
</feature>
<keyword evidence="4" id="KW-1185">Reference proteome</keyword>
<dbReference type="EMBL" id="BGPR01234787">
    <property type="protein sequence ID" value="GBL88649.1"/>
    <property type="molecule type" value="Genomic_DNA"/>
</dbReference>